<dbReference type="Proteomes" id="UP000789901">
    <property type="component" value="Unassembled WGS sequence"/>
</dbReference>
<organism evidence="2 3">
    <name type="scientific">Gigaspora margarita</name>
    <dbReference type="NCBI Taxonomy" id="4874"/>
    <lineage>
        <taxon>Eukaryota</taxon>
        <taxon>Fungi</taxon>
        <taxon>Fungi incertae sedis</taxon>
        <taxon>Mucoromycota</taxon>
        <taxon>Glomeromycotina</taxon>
        <taxon>Glomeromycetes</taxon>
        <taxon>Diversisporales</taxon>
        <taxon>Gigasporaceae</taxon>
        <taxon>Gigaspora</taxon>
    </lineage>
</organism>
<evidence type="ECO:0000313" key="3">
    <source>
        <dbReference type="Proteomes" id="UP000789901"/>
    </source>
</evidence>
<sequence>PGNHNDSKVSHDHEAPSGHKNPKGYCKVASITSDFVLASSHIQ</sequence>
<keyword evidence="3" id="KW-1185">Reference proteome</keyword>
<evidence type="ECO:0000256" key="1">
    <source>
        <dbReference type="SAM" id="MobiDB-lite"/>
    </source>
</evidence>
<protein>
    <submittedName>
        <fullName evidence="2">20616_t:CDS:1</fullName>
    </submittedName>
</protein>
<accession>A0ABN7WXJ5</accession>
<feature type="compositionally biased region" description="Basic and acidic residues" evidence="1">
    <location>
        <begin position="1"/>
        <end position="17"/>
    </location>
</feature>
<comment type="caution">
    <text evidence="2">The sequence shown here is derived from an EMBL/GenBank/DDBJ whole genome shotgun (WGS) entry which is preliminary data.</text>
</comment>
<feature type="non-terminal residue" evidence="2">
    <location>
        <position position="1"/>
    </location>
</feature>
<reference evidence="2 3" key="1">
    <citation type="submission" date="2021-06" db="EMBL/GenBank/DDBJ databases">
        <authorList>
            <person name="Kallberg Y."/>
            <person name="Tangrot J."/>
            <person name="Rosling A."/>
        </authorList>
    </citation>
    <scope>NUCLEOTIDE SEQUENCE [LARGE SCALE GENOMIC DNA]</scope>
    <source>
        <strain evidence="2 3">120-4 pot B 10/14</strain>
    </source>
</reference>
<feature type="region of interest" description="Disordered" evidence="1">
    <location>
        <begin position="1"/>
        <end position="25"/>
    </location>
</feature>
<proteinExistence type="predicted"/>
<name>A0ABN7WXJ5_GIGMA</name>
<dbReference type="EMBL" id="CAJVQB010068391">
    <property type="protein sequence ID" value="CAG8842246.1"/>
    <property type="molecule type" value="Genomic_DNA"/>
</dbReference>
<evidence type="ECO:0000313" key="2">
    <source>
        <dbReference type="EMBL" id="CAG8842246.1"/>
    </source>
</evidence>
<gene>
    <name evidence="2" type="ORF">GMARGA_LOCUS35882</name>
</gene>